<sequence length="128" mass="14837">MGDYSKALEFYDKSHQILEKALPPTHPDWATSYNNIGLTYNKMGVYSKALEFYEKAHQIKEKALPPHHPHLASSYNNIGGVYNDMGDYSKALEFYEKTHKIYQKALYLPIIPIWLLPTTTSARRIMAW</sequence>
<gene>
    <name evidence="4" type="ORF">JBS370_LOCUS15417</name>
</gene>
<evidence type="ECO:0000313" key="5">
    <source>
        <dbReference type="Proteomes" id="UP000663836"/>
    </source>
</evidence>
<feature type="non-terminal residue" evidence="4">
    <location>
        <position position="128"/>
    </location>
</feature>
<comment type="caution">
    <text evidence="4">The sequence shown here is derived from an EMBL/GenBank/DDBJ whole genome shotgun (WGS) entry which is preliminary data.</text>
</comment>
<dbReference type="Pfam" id="PF13424">
    <property type="entry name" value="TPR_12"/>
    <property type="match status" value="1"/>
</dbReference>
<feature type="repeat" description="TPR" evidence="3">
    <location>
        <begin position="72"/>
        <end position="105"/>
    </location>
</feature>
<name>A0A819BVW1_9BILA</name>
<evidence type="ECO:0000256" key="3">
    <source>
        <dbReference type="PROSITE-ProRule" id="PRU00339"/>
    </source>
</evidence>
<dbReference type="InterPro" id="IPR019734">
    <property type="entry name" value="TPR_rpt"/>
</dbReference>
<keyword evidence="1" id="KW-0677">Repeat</keyword>
<reference evidence="4" key="1">
    <citation type="submission" date="2021-02" db="EMBL/GenBank/DDBJ databases">
        <authorList>
            <person name="Nowell W R."/>
        </authorList>
    </citation>
    <scope>NUCLEOTIDE SEQUENCE</scope>
</reference>
<dbReference type="AlphaFoldDB" id="A0A819BVW1"/>
<organism evidence="4 5">
    <name type="scientific">Rotaria sordida</name>
    <dbReference type="NCBI Taxonomy" id="392033"/>
    <lineage>
        <taxon>Eukaryota</taxon>
        <taxon>Metazoa</taxon>
        <taxon>Spiralia</taxon>
        <taxon>Gnathifera</taxon>
        <taxon>Rotifera</taxon>
        <taxon>Eurotatoria</taxon>
        <taxon>Bdelloidea</taxon>
        <taxon>Philodinida</taxon>
        <taxon>Philodinidae</taxon>
        <taxon>Rotaria</taxon>
    </lineage>
</organism>
<dbReference type="SUPFAM" id="SSF48452">
    <property type="entry name" value="TPR-like"/>
    <property type="match status" value="1"/>
</dbReference>
<dbReference type="PROSITE" id="PS50293">
    <property type="entry name" value="TPR_REGION"/>
    <property type="match status" value="2"/>
</dbReference>
<evidence type="ECO:0000256" key="1">
    <source>
        <dbReference type="ARBA" id="ARBA00022737"/>
    </source>
</evidence>
<proteinExistence type="predicted"/>
<dbReference type="PANTHER" id="PTHR45641:SF19">
    <property type="entry name" value="NEPHROCYSTIN-3"/>
    <property type="match status" value="1"/>
</dbReference>
<evidence type="ECO:0000256" key="2">
    <source>
        <dbReference type="ARBA" id="ARBA00022803"/>
    </source>
</evidence>
<dbReference type="Proteomes" id="UP000663836">
    <property type="component" value="Unassembled WGS sequence"/>
</dbReference>
<protein>
    <submittedName>
        <fullName evidence="4">Uncharacterized protein</fullName>
    </submittedName>
</protein>
<accession>A0A819BVW1</accession>
<dbReference type="Gene3D" id="1.25.40.10">
    <property type="entry name" value="Tetratricopeptide repeat domain"/>
    <property type="match status" value="1"/>
</dbReference>
<dbReference type="SMART" id="SM00028">
    <property type="entry name" value="TPR"/>
    <property type="match status" value="2"/>
</dbReference>
<dbReference type="PROSITE" id="PS50005">
    <property type="entry name" value="TPR"/>
    <property type="match status" value="2"/>
</dbReference>
<dbReference type="PANTHER" id="PTHR45641">
    <property type="entry name" value="TETRATRICOPEPTIDE REPEAT PROTEIN (AFU_ORTHOLOGUE AFUA_6G03870)"/>
    <property type="match status" value="1"/>
</dbReference>
<dbReference type="EMBL" id="CAJOBD010001475">
    <property type="protein sequence ID" value="CAF3803083.1"/>
    <property type="molecule type" value="Genomic_DNA"/>
</dbReference>
<keyword evidence="2 3" id="KW-0802">TPR repeat</keyword>
<feature type="repeat" description="TPR" evidence="3">
    <location>
        <begin position="30"/>
        <end position="63"/>
    </location>
</feature>
<dbReference type="Pfam" id="PF13374">
    <property type="entry name" value="TPR_10"/>
    <property type="match status" value="1"/>
</dbReference>
<evidence type="ECO:0000313" key="4">
    <source>
        <dbReference type="EMBL" id="CAF3803083.1"/>
    </source>
</evidence>
<dbReference type="InterPro" id="IPR011990">
    <property type="entry name" value="TPR-like_helical_dom_sf"/>
</dbReference>